<accession>A0ACB9S2F8</accession>
<proteinExistence type="predicted"/>
<gene>
    <name evidence="1" type="ORF">MLD38_003436</name>
</gene>
<evidence type="ECO:0000313" key="2">
    <source>
        <dbReference type="Proteomes" id="UP001057402"/>
    </source>
</evidence>
<comment type="caution">
    <text evidence="1">The sequence shown here is derived from an EMBL/GenBank/DDBJ whole genome shotgun (WGS) entry which is preliminary data.</text>
</comment>
<reference evidence="2" key="1">
    <citation type="journal article" date="2023" name="Front. Plant Sci.">
        <title>Chromosomal-level genome assembly of Melastoma candidum provides insights into trichome evolution.</title>
        <authorList>
            <person name="Zhong Y."/>
            <person name="Wu W."/>
            <person name="Sun C."/>
            <person name="Zou P."/>
            <person name="Liu Y."/>
            <person name="Dai S."/>
            <person name="Zhou R."/>
        </authorList>
    </citation>
    <scope>NUCLEOTIDE SEQUENCE [LARGE SCALE GENOMIC DNA]</scope>
</reference>
<name>A0ACB9S2F8_9MYRT</name>
<evidence type="ECO:0000313" key="1">
    <source>
        <dbReference type="EMBL" id="KAI4385407.1"/>
    </source>
</evidence>
<dbReference type="EMBL" id="CM042881">
    <property type="protein sequence ID" value="KAI4385407.1"/>
    <property type="molecule type" value="Genomic_DNA"/>
</dbReference>
<dbReference type="Proteomes" id="UP001057402">
    <property type="component" value="Chromosome 2"/>
</dbReference>
<sequence>MVGRPLTSISRGVVADKYGQKPVVFWLLPMSQNVRSHQRIEFFMKDEHKFFQQYYSYGGLPHSLWPKHFWMALSMRFLLGCFGCLLGTIRAYATEVCRDEDRALSLSVVSTSRGIGLIIGPANGENYLGLFSKESIFGRFPTSCLAYSYQISQLEFVSCWQLPVSPLTGISVLLNNAVVRSATRTEAR</sequence>
<protein>
    <submittedName>
        <fullName evidence="1">Uncharacterized protein</fullName>
    </submittedName>
</protein>
<keyword evidence="2" id="KW-1185">Reference proteome</keyword>
<organism evidence="1 2">
    <name type="scientific">Melastoma candidum</name>
    <dbReference type="NCBI Taxonomy" id="119954"/>
    <lineage>
        <taxon>Eukaryota</taxon>
        <taxon>Viridiplantae</taxon>
        <taxon>Streptophyta</taxon>
        <taxon>Embryophyta</taxon>
        <taxon>Tracheophyta</taxon>
        <taxon>Spermatophyta</taxon>
        <taxon>Magnoliopsida</taxon>
        <taxon>eudicotyledons</taxon>
        <taxon>Gunneridae</taxon>
        <taxon>Pentapetalae</taxon>
        <taxon>rosids</taxon>
        <taxon>malvids</taxon>
        <taxon>Myrtales</taxon>
        <taxon>Melastomataceae</taxon>
        <taxon>Melastomatoideae</taxon>
        <taxon>Melastomateae</taxon>
        <taxon>Melastoma</taxon>
    </lineage>
</organism>